<dbReference type="PANTHER" id="PTHR48111:SF52">
    <property type="entry name" value="TRANSCRIPTIONAL REGULATORY PROTEIN YVRH"/>
    <property type="match status" value="1"/>
</dbReference>
<reference evidence="10 11" key="1">
    <citation type="submission" date="2018-08" db="EMBL/GenBank/DDBJ databases">
        <title>A genome reference for cultivated species of the human gut microbiota.</title>
        <authorList>
            <person name="Zou Y."/>
            <person name="Xue W."/>
            <person name="Luo G."/>
        </authorList>
    </citation>
    <scope>NUCLEOTIDE SEQUENCE [LARGE SCALE GENOMIC DNA]</scope>
    <source>
        <strain evidence="10 11">AF04-15</strain>
    </source>
</reference>
<protein>
    <recommendedName>
        <fullName evidence="1">Stage 0 sporulation protein A homolog</fullName>
    </recommendedName>
</protein>
<dbReference type="CDD" id="cd17574">
    <property type="entry name" value="REC_OmpR"/>
    <property type="match status" value="1"/>
</dbReference>
<dbReference type="EMBL" id="QSBM01000018">
    <property type="protein sequence ID" value="RGX25686.1"/>
    <property type="molecule type" value="Genomic_DNA"/>
</dbReference>
<gene>
    <name evidence="10" type="ORF">DWV29_20625</name>
</gene>
<dbReference type="GO" id="GO:0006355">
    <property type="term" value="P:regulation of DNA-templated transcription"/>
    <property type="evidence" value="ECO:0007669"/>
    <property type="project" value="InterPro"/>
</dbReference>
<feature type="DNA-binding region" description="OmpR/PhoB-type" evidence="7">
    <location>
        <begin position="151"/>
        <end position="249"/>
    </location>
</feature>
<keyword evidence="6" id="KW-0597">Phosphoprotein</keyword>
<dbReference type="OrthoDB" id="9790442at2"/>
<dbReference type="GO" id="GO:0000156">
    <property type="term" value="F:phosphorelay response regulator activity"/>
    <property type="evidence" value="ECO:0007669"/>
    <property type="project" value="TreeGrafter"/>
</dbReference>
<evidence type="ECO:0000256" key="1">
    <source>
        <dbReference type="ARBA" id="ARBA00018672"/>
    </source>
</evidence>
<dbReference type="Pfam" id="PF00072">
    <property type="entry name" value="Response_reg"/>
    <property type="match status" value="1"/>
</dbReference>
<dbReference type="Proteomes" id="UP000283880">
    <property type="component" value="Unassembled WGS sequence"/>
</dbReference>
<dbReference type="SUPFAM" id="SSF46894">
    <property type="entry name" value="C-terminal effector domain of the bipartite response regulators"/>
    <property type="match status" value="1"/>
</dbReference>
<dbReference type="PROSITE" id="PS51755">
    <property type="entry name" value="OMPR_PHOB"/>
    <property type="match status" value="1"/>
</dbReference>
<dbReference type="SUPFAM" id="SSF52172">
    <property type="entry name" value="CheY-like"/>
    <property type="match status" value="1"/>
</dbReference>
<dbReference type="Gene3D" id="1.10.10.10">
    <property type="entry name" value="Winged helix-like DNA-binding domain superfamily/Winged helix DNA-binding domain"/>
    <property type="match status" value="1"/>
</dbReference>
<name>A0A413FAC6_9FIRM</name>
<dbReference type="InterPro" id="IPR001867">
    <property type="entry name" value="OmpR/PhoB-type_DNA-bd"/>
</dbReference>
<dbReference type="SMART" id="SM00448">
    <property type="entry name" value="REC"/>
    <property type="match status" value="1"/>
</dbReference>
<dbReference type="CDD" id="cd00383">
    <property type="entry name" value="trans_reg_C"/>
    <property type="match status" value="1"/>
</dbReference>
<evidence type="ECO:0000256" key="2">
    <source>
        <dbReference type="ARBA" id="ARBA00023015"/>
    </source>
</evidence>
<evidence type="ECO:0000256" key="4">
    <source>
        <dbReference type="ARBA" id="ARBA00023163"/>
    </source>
</evidence>
<evidence type="ECO:0000313" key="10">
    <source>
        <dbReference type="EMBL" id="RGX25686.1"/>
    </source>
</evidence>
<comment type="function">
    <text evidence="5">May play the central regulatory role in sporulation. It may be an element of the effector pathway responsible for the activation of sporulation genes in response to nutritional stress. Spo0A may act in concert with spo0H (a sigma factor) to control the expression of some genes that are critical to the sporulation process.</text>
</comment>
<dbReference type="GO" id="GO:0032993">
    <property type="term" value="C:protein-DNA complex"/>
    <property type="evidence" value="ECO:0007669"/>
    <property type="project" value="TreeGrafter"/>
</dbReference>
<dbReference type="InterPro" id="IPR036388">
    <property type="entry name" value="WH-like_DNA-bd_sf"/>
</dbReference>
<evidence type="ECO:0000313" key="11">
    <source>
        <dbReference type="Proteomes" id="UP000283880"/>
    </source>
</evidence>
<organism evidence="10 11">
    <name type="scientific">Enterocloster asparagiformis</name>
    <dbReference type="NCBI Taxonomy" id="333367"/>
    <lineage>
        <taxon>Bacteria</taxon>
        <taxon>Bacillati</taxon>
        <taxon>Bacillota</taxon>
        <taxon>Clostridia</taxon>
        <taxon>Lachnospirales</taxon>
        <taxon>Lachnospiraceae</taxon>
        <taxon>Enterocloster</taxon>
    </lineage>
</organism>
<evidence type="ECO:0000256" key="3">
    <source>
        <dbReference type="ARBA" id="ARBA00023125"/>
    </source>
</evidence>
<feature type="domain" description="Response regulatory" evidence="8">
    <location>
        <begin position="27"/>
        <end position="141"/>
    </location>
</feature>
<evidence type="ECO:0000259" key="8">
    <source>
        <dbReference type="PROSITE" id="PS50110"/>
    </source>
</evidence>
<dbReference type="InterPro" id="IPR001789">
    <property type="entry name" value="Sig_transdc_resp-reg_receiver"/>
</dbReference>
<evidence type="ECO:0000256" key="7">
    <source>
        <dbReference type="PROSITE-ProRule" id="PRU01091"/>
    </source>
</evidence>
<dbReference type="PROSITE" id="PS50110">
    <property type="entry name" value="RESPONSE_REGULATORY"/>
    <property type="match status" value="1"/>
</dbReference>
<sequence length="260" mass="29355">MSRRQAVYVVVSRRASPKEGSILENNRILVVDDDPSVRRIICRVLGSEGISTEEADGGVDAVRMAVSNPYSLIILDLMMDDMDGFQVIHHLRTNGILTPLFVLSGRQAEVDKVLALGIGADDYITKPFSTMVLCAKVKACLRRSSLLSGHANELIAGPFRYICDEMRLFKQGEEIFLSGKECLLMKYFLSNQNKILTKDQIYRYVWNDDFVDDNTIMVHIRRLRMKIEDSPGHPVYLKNIRGMGYQFVAEEVEGRSAMVG</sequence>
<dbReference type="Gene3D" id="6.10.250.690">
    <property type="match status" value="1"/>
</dbReference>
<feature type="domain" description="OmpR/PhoB-type" evidence="9">
    <location>
        <begin position="151"/>
        <end position="249"/>
    </location>
</feature>
<dbReference type="AlphaFoldDB" id="A0A413FAC6"/>
<dbReference type="InterPro" id="IPR011006">
    <property type="entry name" value="CheY-like_superfamily"/>
</dbReference>
<dbReference type="GO" id="GO:0000976">
    <property type="term" value="F:transcription cis-regulatory region binding"/>
    <property type="evidence" value="ECO:0007669"/>
    <property type="project" value="TreeGrafter"/>
</dbReference>
<keyword evidence="2" id="KW-0805">Transcription regulation</keyword>
<dbReference type="InterPro" id="IPR016032">
    <property type="entry name" value="Sig_transdc_resp-reg_C-effctor"/>
</dbReference>
<dbReference type="Gene3D" id="3.40.50.2300">
    <property type="match status" value="1"/>
</dbReference>
<comment type="caution">
    <text evidence="10">The sequence shown here is derived from an EMBL/GenBank/DDBJ whole genome shotgun (WGS) entry which is preliminary data.</text>
</comment>
<dbReference type="InterPro" id="IPR039420">
    <property type="entry name" value="WalR-like"/>
</dbReference>
<evidence type="ECO:0000256" key="5">
    <source>
        <dbReference type="ARBA" id="ARBA00024867"/>
    </source>
</evidence>
<feature type="modified residue" description="4-aspartylphosphate" evidence="6">
    <location>
        <position position="76"/>
    </location>
</feature>
<dbReference type="PANTHER" id="PTHR48111">
    <property type="entry name" value="REGULATOR OF RPOS"/>
    <property type="match status" value="1"/>
</dbReference>
<evidence type="ECO:0000256" key="6">
    <source>
        <dbReference type="PROSITE-ProRule" id="PRU00169"/>
    </source>
</evidence>
<accession>A0A413FAC6</accession>
<proteinExistence type="predicted"/>
<dbReference type="Pfam" id="PF00486">
    <property type="entry name" value="Trans_reg_C"/>
    <property type="match status" value="1"/>
</dbReference>
<keyword evidence="4" id="KW-0804">Transcription</keyword>
<dbReference type="SMART" id="SM00862">
    <property type="entry name" value="Trans_reg_C"/>
    <property type="match status" value="1"/>
</dbReference>
<dbReference type="GO" id="GO:0005829">
    <property type="term" value="C:cytosol"/>
    <property type="evidence" value="ECO:0007669"/>
    <property type="project" value="TreeGrafter"/>
</dbReference>
<evidence type="ECO:0000259" key="9">
    <source>
        <dbReference type="PROSITE" id="PS51755"/>
    </source>
</evidence>
<keyword evidence="3 7" id="KW-0238">DNA-binding</keyword>